<dbReference type="GO" id="GO:0016491">
    <property type="term" value="F:oxidoreductase activity"/>
    <property type="evidence" value="ECO:0007669"/>
    <property type="project" value="UniProtKB-KW"/>
</dbReference>
<organism evidence="4 5">
    <name type="scientific">Neoasaia chiangmaiensis</name>
    <dbReference type="NCBI Taxonomy" id="320497"/>
    <lineage>
        <taxon>Bacteria</taxon>
        <taxon>Pseudomonadati</taxon>
        <taxon>Pseudomonadota</taxon>
        <taxon>Alphaproteobacteria</taxon>
        <taxon>Acetobacterales</taxon>
        <taxon>Acetobacteraceae</taxon>
        <taxon>Neoasaia</taxon>
    </lineage>
</organism>
<proteinExistence type="inferred from homology"/>
<dbReference type="SUPFAM" id="SSF51735">
    <property type="entry name" value="NAD(P)-binding Rossmann-fold domains"/>
    <property type="match status" value="1"/>
</dbReference>
<evidence type="ECO:0000256" key="1">
    <source>
        <dbReference type="ARBA" id="ARBA00006484"/>
    </source>
</evidence>
<evidence type="ECO:0000256" key="2">
    <source>
        <dbReference type="ARBA" id="ARBA00023002"/>
    </source>
</evidence>
<reference evidence="4 5" key="1">
    <citation type="submission" date="2016-03" db="EMBL/GenBank/DDBJ databases">
        <title>Acetic acid bacteria sequencing.</title>
        <authorList>
            <person name="Brandt J."/>
            <person name="Jakob F."/>
            <person name="Vogel R.F."/>
        </authorList>
    </citation>
    <scope>NUCLEOTIDE SEQUENCE [LARGE SCALE GENOMIC DNA]</scope>
    <source>
        <strain evidence="4 5">NBRC 101099</strain>
    </source>
</reference>
<dbReference type="PRINTS" id="PR00081">
    <property type="entry name" value="GDHRDH"/>
</dbReference>
<dbReference type="AlphaFoldDB" id="A0A1U9KMF7"/>
<evidence type="ECO:0000313" key="4">
    <source>
        <dbReference type="EMBL" id="AQS86981.1"/>
    </source>
</evidence>
<dbReference type="PANTHER" id="PTHR43639:SF1">
    <property type="entry name" value="SHORT-CHAIN DEHYDROGENASE_REDUCTASE FAMILY PROTEIN"/>
    <property type="match status" value="1"/>
</dbReference>
<dbReference type="KEGG" id="nch:A0U93_02390"/>
<dbReference type="PRINTS" id="PR00080">
    <property type="entry name" value="SDRFAMILY"/>
</dbReference>
<dbReference type="FunFam" id="3.40.50.720:FF:000084">
    <property type="entry name" value="Short-chain dehydrogenase reductase"/>
    <property type="match status" value="1"/>
</dbReference>
<sequence length="261" mass="26790">MTSARRYSASPIKETPMEKNLVIVTGGARGIGRAIAEKLVQEGYAVAITYTSSSTRADEVVSRLQGEGGRIRAFQADVTNPAQIAKLFDDAISALGPLHGLVNNAGITGTQAPIADQTPEDLNKLIATNITGSLIAAGEAARRLSTEAGALGGVIINISSVAARLGGLSGLVAYATTKGAIETFTKGFANEVARNGIRVNAVAPGLTDTEMVPAEAAQAAEKYVPMGRMGEPSEIAEAVAFLLSDKASYITGTTLTVSGGR</sequence>
<dbReference type="Gene3D" id="3.40.50.720">
    <property type="entry name" value="NAD(P)-binding Rossmann-like Domain"/>
    <property type="match status" value="1"/>
</dbReference>
<feature type="domain" description="Ketoreductase" evidence="3">
    <location>
        <begin position="20"/>
        <end position="205"/>
    </location>
</feature>
<name>A0A1U9KMF7_9PROT</name>
<keyword evidence="5" id="KW-1185">Reference proteome</keyword>
<evidence type="ECO:0000313" key="5">
    <source>
        <dbReference type="Proteomes" id="UP000188604"/>
    </source>
</evidence>
<dbReference type="STRING" id="320497.A0U93_02390"/>
<comment type="similarity">
    <text evidence="1">Belongs to the short-chain dehydrogenases/reductases (SDR) family.</text>
</comment>
<dbReference type="InterPro" id="IPR036291">
    <property type="entry name" value="NAD(P)-bd_dom_sf"/>
</dbReference>
<dbReference type="InterPro" id="IPR020904">
    <property type="entry name" value="Sc_DH/Rdtase_CS"/>
</dbReference>
<dbReference type="EMBL" id="CP014691">
    <property type="protein sequence ID" value="AQS86981.1"/>
    <property type="molecule type" value="Genomic_DNA"/>
</dbReference>
<dbReference type="InterPro" id="IPR002347">
    <property type="entry name" value="SDR_fam"/>
</dbReference>
<gene>
    <name evidence="4" type="ORF">A0U93_02390</name>
</gene>
<dbReference type="Proteomes" id="UP000188604">
    <property type="component" value="Chromosome"/>
</dbReference>
<dbReference type="InterPro" id="IPR057326">
    <property type="entry name" value="KR_dom"/>
</dbReference>
<keyword evidence="2" id="KW-0560">Oxidoreductase</keyword>
<dbReference type="SMART" id="SM00822">
    <property type="entry name" value="PKS_KR"/>
    <property type="match status" value="1"/>
</dbReference>
<dbReference type="Pfam" id="PF13561">
    <property type="entry name" value="adh_short_C2"/>
    <property type="match status" value="1"/>
</dbReference>
<dbReference type="PANTHER" id="PTHR43639">
    <property type="entry name" value="OXIDOREDUCTASE, SHORT-CHAIN DEHYDROGENASE/REDUCTASE FAMILY (AFU_ORTHOLOGUE AFUA_5G02870)"/>
    <property type="match status" value="1"/>
</dbReference>
<evidence type="ECO:0000259" key="3">
    <source>
        <dbReference type="SMART" id="SM00822"/>
    </source>
</evidence>
<accession>A0A1U9KMF7</accession>
<protein>
    <submittedName>
        <fullName evidence="4">Sugar dehydrogenase</fullName>
    </submittedName>
</protein>
<dbReference type="PROSITE" id="PS00061">
    <property type="entry name" value="ADH_SHORT"/>
    <property type="match status" value="1"/>
</dbReference>